<comment type="caution">
    <text evidence="2">The sequence shown here is derived from an EMBL/GenBank/DDBJ whole genome shotgun (WGS) entry which is preliminary data.</text>
</comment>
<sequence length="387" mass="43816">MDTTVDWSNLPVELWPLIGDKLKIWIEFLRFRSVCHSWRSCLPRFNPSILPKFPFPYSDGPNAFVSENTVYLLRNPSTSSPSPSSRGWLVKVEESDKLRLRNPITSRRIRYANDSSFLEAFNLLDFNMTELSKSYVLRYIHGSGSVCGLNKVIIVPPDFNDCAIIVICDKGMLSFAKNGDQKLTLISHGGFVCDDIIVYKGQPYVVDSLGSVFRIDSSFKVVELLCKLVGLGGRRKHLVESCGELYVVDRYFEQEPNKQEDSGVDFPLSFLVFGLRGRRERFESRDPKAVEFKVYKLDLLDEEGGRWIEVKSLGDQAFFLAMDCSFSVLAQEVAGCKGNCIYFTDQNDLNLALREVTRPESSVFNLEDHSIQRLGSSQIFCPLASGD</sequence>
<proteinExistence type="predicted"/>
<organism evidence="2 3">
    <name type="scientific">Rubus argutus</name>
    <name type="common">Southern blackberry</name>
    <dbReference type="NCBI Taxonomy" id="59490"/>
    <lineage>
        <taxon>Eukaryota</taxon>
        <taxon>Viridiplantae</taxon>
        <taxon>Streptophyta</taxon>
        <taxon>Embryophyta</taxon>
        <taxon>Tracheophyta</taxon>
        <taxon>Spermatophyta</taxon>
        <taxon>Magnoliopsida</taxon>
        <taxon>eudicotyledons</taxon>
        <taxon>Gunneridae</taxon>
        <taxon>Pentapetalae</taxon>
        <taxon>rosids</taxon>
        <taxon>fabids</taxon>
        <taxon>Rosales</taxon>
        <taxon>Rosaceae</taxon>
        <taxon>Rosoideae</taxon>
        <taxon>Rosoideae incertae sedis</taxon>
        <taxon>Rubus</taxon>
    </lineage>
</organism>
<protein>
    <recommendedName>
        <fullName evidence="1">KIB1-4 beta-propeller domain-containing protein</fullName>
    </recommendedName>
</protein>
<feature type="domain" description="KIB1-4 beta-propeller" evidence="1">
    <location>
        <begin position="67"/>
        <end position="352"/>
    </location>
</feature>
<dbReference type="EMBL" id="JBEDUW010000001">
    <property type="protein sequence ID" value="KAK9948298.1"/>
    <property type="molecule type" value="Genomic_DNA"/>
</dbReference>
<dbReference type="InterPro" id="IPR051304">
    <property type="entry name" value="SCF_F-box_domain"/>
</dbReference>
<gene>
    <name evidence="2" type="ORF">M0R45_003881</name>
</gene>
<dbReference type="Pfam" id="PF03478">
    <property type="entry name" value="Beta-prop_KIB1-4"/>
    <property type="match status" value="1"/>
</dbReference>
<evidence type="ECO:0000313" key="3">
    <source>
        <dbReference type="Proteomes" id="UP001457282"/>
    </source>
</evidence>
<reference evidence="2 3" key="1">
    <citation type="journal article" date="2023" name="G3 (Bethesda)">
        <title>A chromosome-length genome assembly and annotation of blackberry (Rubus argutus, cv. 'Hillquist').</title>
        <authorList>
            <person name="Bruna T."/>
            <person name="Aryal R."/>
            <person name="Dudchenko O."/>
            <person name="Sargent D.J."/>
            <person name="Mead D."/>
            <person name="Buti M."/>
            <person name="Cavallini A."/>
            <person name="Hytonen T."/>
            <person name="Andres J."/>
            <person name="Pham M."/>
            <person name="Weisz D."/>
            <person name="Mascagni F."/>
            <person name="Usai G."/>
            <person name="Natali L."/>
            <person name="Bassil N."/>
            <person name="Fernandez G.E."/>
            <person name="Lomsadze A."/>
            <person name="Armour M."/>
            <person name="Olukolu B."/>
            <person name="Poorten T."/>
            <person name="Britton C."/>
            <person name="Davik J."/>
            <person name="Ashrafi H."/>
            <person name="Aiden E.L."/>
            <person name="Borodovsky M."/>
            <person name="Worthington M."/>
        </authorList>
    </citation>
    <scope>NUCLEOTIDE SEQUENCE [LARGE SCALE GENOMIC DNA]</scope>
    <source>
        <strain evidence="2">PI 553951</strain>
    </source>
</reference>
<keyword evidence="3" id="KW-1185">Reference proteome</keyword>
<dbReference type="InterPro" id="IPR005174">
    <property type="entry name" value="KIB1-4_b-propeller"/>
</dbReference>
<accession>A0AAW1YIQ1</accession>
<dbReference type="PANTHER" id="PTHR47123">
    <property type="entry name" value="F-BOX PROTEIN SKIP23"/>
    <property type="match status" value="1"/>
</dbReference>
<evidence type="ECO:0000259" key="1">
    <source>
        <dbReference type="Pfam" id="PF03478"/>
    </source>
</evidence>
<dbReference type="Proteomes" id="UP001457282">
    <property type="component" value="Unassembled WGS sequence"/>
</dbReference>
<dbReference type="AlphaFoldDB" id="A0AAW1YIQ1"/>
<evidence type="ECO:0000313" key="2">
    <source>
        <dbReference type="EMBL" id="KAK9948298.1"/>
    </source>
</evidence>
<name>A0AAW1YIQ1_RUBAR</name>
<dbReference type="PANTHER" id="PTHR47123:SF28">
    <property type="entry name" value="F-BOX DOMAIN-CONTAINING PROTEIN"/>
    <property type="match status" value="1"/>
</dbReference>